<gene>
    <name evidence="5" type="ORF">KSZ_65930</name>
</gene>
<dbReference type="SMART" id="SM00448">
    <property type="entry name" value="REC"/>
    <property type="match status" value="1"/>
</dbReference>
<evidence type="ECO:0000259" key="4">
    <source>
        <dbReference type="PROSITE" id="PS50110"/>
    </source>
</evidence>
<dbReference type="PROSITE" id="PS50110">
    <property type="entry name" value="RESPONSE_REGULATORY"/>
    <property type="match status" value="1"/>
</dbReference>
<dbReference type="Gene3D" id="3.50.50.60">
    <property type="entry name" value="FAD/NAD(P)-binding domain"/>
    <property type="match status" value="2"/>
</dbReference>
<evidence type="ECO:0000313" key="5">
    <source>
        <dbReference type="EMBL" id="GHO88587.1"/>
    </source>
</evidence>
<keyword evidence="3" id="KW-0597">Phosphoprotein</keyword>
<keyword evidence="2" id="KW-0560">Oxidoreductase</keyword>
<dbReference type="Pfam" id="PF00072">
    <property type="entry name" value="Response_reg"/>
    <property type="match status" value="1"/>
</dbReference>
<feature type="modified residue" description="4-aspartylphosphate" evidence="3">
    <location>
        <position position="62"/>
    </location>
</feature>
<dbReference type="EMBL" id="BNJJ01000025">
    <property type="protein sequence ID" value="GHO88587.1"/>
    <property type="molecule type" value="Genomic_DNA"/>
</dbReference>
<dbReference type="InterPro" id="IPR050097">
    <property type="entry name" value="Ferredoxin-NADP_redctase_2"/>
</dbReference>
<dbReference type="InterPro" id="IPR023753">
    <property type="entry name" value="FAD/NAD-binding_dom"/>
</dbReference>
<evidence type="ECO:0000313" key="6">
    <source>
        <dbReference type="Proteomes" id="UP000635565"/>
    </source>
</evidence>
<dbReference type="InterPro" id="IPR001789">
    <property type="entry name" value="Sig_transdc_resp-reg_receiver"/>
</dbReference>
<dbReference type="Pfam" id="PF07992">
    <property type="entry name" value="Pyr_redox_2"/>
    <property type="match status" value="1"/>
</dbReference>
<keyword evidence="1" id="KW-0285">Flavoprotein</keyword>
<dbReference type="Proteomes" id="UP000635565">
    <property type="component" value="Unassembled WGS sequence"/>
</dbReference>
<dbReference type="Gene3D" id="3.40.30.10">
    <property type="entry name" value="Glutaredoxin"/>
    <property type="match status" value="1"/>
</dbReference>
<keyword evidence="6" id="KW-1185">Reference proteome</keyword>
<name>A0ABQ3VQP7_9CHLR</name>
<dbReference type="PANTHER" id="PTHR48105">
    <property type="entry name" value="THIOREDOXIN REDUCTASE 1-RELATED-RELATED"/>
    <property type="match status" value="1"/>
</dbReference>
<accession>A0ABQ3VQP7</accession>
<reference evidence="5 6" key="1">
    <citation type="journal article" date="2021" name="Int. J. Syst. Evol. Microbiol.">
        <title>Reticulibacter mediterranei gen. nov., sp. nov., within the new family Reticulibacteraceae fam. nov., and Ktedonospora formicarum gen. nov., sp. nov., Ktedonobacter robiniae sp. nov., Dictyobacter formicarum sp. nov. and Dictyobacter arantiisoli sp. nov., belonging to the class Ktedonobacteria.</title>
        <authorList>
            <person name="Yabe S."/>
            <person name="Zheng Y."/>
            <person name="Wang C.M."/>
            <person name="Sakai Y."/>
            <person name="Abe K."/>
            <person name="Yokota A."/>
            <person name="Donadio S."/>
            <person name="Cavaletti L."/>
            <person name="Monciardini P."/>
        </authorList>
    </citation>
    <scope>NUCLEOTIDE SEQUENCE [LARGE SCALE GENOMIC DNA]</scope>
    <source>
        <strain evidence="5 6">SOSP1-9</strain>
    </source>
</reference>
<dbReference type="PRINTS" id="PR00469">
    <property type="entry name" value="PNDRDTASEII"/>
</dbReference>
<dbReference type="Gene3D" id="3.40.50.2300">
    <property type="match status" value="1"/>
</dbReference>
<sequence length="552" mass="61161">MEKPAIVIVDDTPEIVQQLKHDLEQKYSDRFRIIEAFSGQQALDILTKLSVFNEPVALLIADEQMPKLSGSDLLRVSRELFPQAKRILLISYTDTHAAVHEINEGRIDYYIVKPWDPPEQCLYPALDDILTGWLIAYDPSLTPLRVIDHRWSPKLYKIGRFLARNQVPYQWLDIENRPDALRLLEHLNLNRRKLPVVIFPDGSYLVNPELPQIADKLKLKTHAEKPFYDLIIIGSGPAGLAAAVYGASEGLSTLLVEREAPGGQAGLSSRIENYLGFPTGLSGGELARRAVVQAERFGAEIVTPQKACRIKVNGQYRSVIMQDKSEVHCHTLLLACGVSYCQLDVPGISALVGAGVYYGASVSEAILCKDEDVYIVGGANSAGQAAIYFSKYARSVTMLVRADSLAKDMSWYLINQINHTPNIMVKTNTRVVAVHGKQHLESITIVNDQSHGEQTLPAASLFIFIGAEPHTGWLKRTLKCDEKGFILTGPDLMSAGHHKPEHWQLERDPFYLETSVPGIFAAGDVRHGSIKRVASSVGEGSMAVLLIHRYLG</sequence>
<organism evidence="5 6">
    <name type="scientific">Dictyobacter formicarum</name>
    <dbReference type="NCBI Taxonomy" id="2778368"/>
    <lineage>
        <taxon>Bacteria</taxon>
        <taxon>Bacillati</taxon>
        <taxon>Chloroflexota</taxon>
        <taxon>Ktedonobacteria</taxon>
        <taxon>Ktedonobacterales</taxon>
        <taxon>Dictyobacteraceae</taxon>
        <taxon>Dictyobacter</taxon>
    </lineage>
</organism>
<dbReference type="SUPFAM" id="SSF52172">
    <property type="entry name" value="CheY-like"/>
    <property type="match status" value="1"/>
</dbReference>
<dbReference type="SUPFAM" id="SSF51905">
    <property type="entry name" value="FAD/NAD(P)-binding domain"/>
    <property type="match status" value="1"/>
</dbReference>
<evidence type="ECO:0000256" key="3">
    <source>
        <dbReference type="PROSITE-ProRule" id="PRU00169"/>
    </source>
</evidence>
<dbReference type="InterPro" id="IPR036188">
    <property type="entry name" value="FAD/NAD-bd_sf"/>
</dbReference>
<dbReference type="PRINTS" id="PR00368">
    <property type="entry name" value="FADPNR"/>
</dbReference>
<dbReference type="RefSeq" id="WP_201366178.1">
    <property type="nucleotide sequence ID" value="NZ_BNJJ01000025.1"/>
</dbReference>
<comment type="caution">
    <text evidence="5">The sequence shown here is derived from an EMBL/GenBank/DDBJ whole genome shotgun (WGS) entry which is preliminary data.</text>
</comment>
<proteinExistence type="predicted"/>
<evidence type="ECO:0000256" key="1">
    <source>
        <dbReference type="ARBA" id="ARBA00022630"/>
    </source>
</evidence>
<protein>
    <submittedName>
        <fullName evidence="5">Fused response regulator/thioredoxin-disulfide reductase</fullName>
    </submittedName>
</protein>
<evidence type="ECO:0000256" key="2">
    <source>
        <dbReference type="ARBA" id="ARBA00023002"/>
    </source>
</evidence>
<dbReference type="InterPro" id="IPR011006">
    <property type="entry name" value="CheY-like_superfamily"/>
</dbReference>
<feature type="domain" description="Response regulatory" evidence="4">
    <location>
        <begin position="5"/>
        <end position="128"/>
    </location>
</feature>